<organism evidence="1 2">
    <name type="scientific">Camellia lanceoleosa</name>
    <dbReference type="NCBI Taxonomy" id="1840588"/>
    <lineage>
        <taxon>Eukaryota</taxon>
        <taxon>Viridiplantae</taxon>
        <taxon>Streptophyta</taxon>
        <taxon>Embryophyta</taxon>
        <taxon>Tracheophyta</taxon>
        <taxon>Spermatophyta</taxon>
        <taxon>Magnoliopsida</taxon>
        <taxon>eudicotyledons</taxon>
        <taxon>Gunneridae</taxon>
        <taxon>Pentapetalae</taxon>
        <taxon>asterids</taxon>
        <taxon>Ericales</taxon>
        <taxon>Theaceae</taxon>
        <taxon>Camellia</taxon>
    </lineage>
</organism>
<comment type="caution">
    <text evidence="1">The sequence shown here is derived from an EMBL/GenBank/DDBJ whole genome shotgun (WGS) entry which is preliminary data.</text>
</comment>
<keyword evidence="2" id="KW-1185">Reference proteome</keyword>
<accession>A0ACC0FPA1</accession>
<reference evidence="1 2" key="1">
    <citation type="journal article" date="2022" name="Plant J.">
        <title>Chromosome-level genome of Camellia lanceoleosa provides a valuable resource for understanding genome evolution and self-incompatibility.</title>
        <authorList>
            <person name="Gong W."/>
            <person name="Xiao S."/>
            <person name="Wang L."/>
            <person name="Liao Z."/>
            <person name="Chang Y."/>
            <person name="Mo W."/>
            <person name="Hu G."/>
            <person name="Li W."/>
            <person name="Zhao G."/>
            <person name="Zhu H."/>
            <person name="Hu X."/>
            <person name="Ji K."/>
            <person name="Xiang X."/>
            <person name="Song Q."/>
            <person name="Yuan D."/>
            <person name="Jin S."/>
            <person name="Zhang L."/>
        </authorList>
    </citation>
    <scope>NUCLEOTIDE SEQUENCE [LARGE SCALE GENOMIC DNA]</scope>
    <source>
        <strain evidence="1">SQ_2022a</strain>
    </source>
</reference>
<sequence>MAYKPRGFDDIDINPQFATIDIYIRMFSNVNLHYHDSTVSLCLALHFHSTVLMRVEQEQRVTEDAHRFAEQDAATQRYATQVLQKT</sequence>
<dbReference type="EMBL" id="CM045770">
    <property type="protein sequence ID" value="KAI7990359.1"/>
    <property type="molecule type" value="Genomic_DNA"/>
</dbReference>
<evidence type="ECO:0000313" key="2">
    <source>
        <dbReference type="Proteomes" id="UP001060215"/>
    </source>
</evidence>
<dbReference type="Proteomes" id="UP001060215">
    <property type="component" value="Chromosome 13"/>
</dbReference>
<name>A0ACC0FPA1_9ERIC</name>
<gene>
    <name evidence="1" type="ORF">LOK49_LG12G02749</name>
</gene>
<protein>
    <submittedName>
        <fullName evidence="1">Uncharacterized protein</fullName>
    </submittedName>
</protein>
<evidence type="ECO:0000313" key="1">
    <source>
        <dbReference type="EMBL" id="KAI7990359.1"/>
    </source>
</evidence>
<proteinExistence type="predicted"/>